<evidence type="ECO:0000313" key="3">
    <source>
        <dbReference type="Proteomes" id="UP000011612"/>
    </source>
</evidence>
<dbReference type="STRING" id="1230453.C453_08153"/>
<sequence>MSHRGQTTQDFAVGVSVFLLTVAFLFAFLPGVLTPFEAGPTASESAQAGRVATTIHTNITVAGYENKLDQTAADAFFAPTPTGNMLRTRLSLPESARVNVTIRDSNETVVVLDGTTFSGGERYTGQPAARTTRLVRHGSETYRLEVRVW</sequence>
<feature type="transmembrane region" description="Helical" evidence="1">
    <location>
        <begin position="12"/>
        <end position="33"/>
    </location>
</feature>
<dbReference type="InterPro" id="IPR056613">
    <property type="entry name" value="DUF7287"/>
</dbReference>
<dbReference type="AlphaFoldDB" id="M0HPX4"/>
<reference evidence="2 3" key="1">
    <citation type="journal article" date="2014" name="PLoS Genet.">
        <title>Phylogenetically driven sequencing of extremely halophilic archaea reveals strategies for static and dynamic osmo-response.</title>
        <authorList>
            <person name="Becker E.A."/>
            <person name="Seitzer P.M."/>
            <person name="Tritt A."/>
            <person name="Larsen D."/>
            <person name="Krusor M."/>
            <person name="Yao A.I."/>
            <person name="Wu D."/>
            <person name="Madern D."/>
            <person name="Eisen J.A."/>
            <person name="Darling A.E."/>
            <person name="Facciotti M.T."/>
        </authorList>
    </citation>
    <scope>NUCLEOTIDE SEQUENCE [LARGE SCALE GENOMIC DNA]</scope>
    <source>
        <strain evidence="2 3">ATCC BAA-1513</strain>
    </source>
</reference>
<keyword evidence="1" id="KW-0812">Transmembrane</keyword>
<accession>M0HPX4</accession>
<gene>
    <name evidence="2" type="ORF">C453_08153</name>
</gene>
<keyword evidence="1" id="KW-0472">Membrane</keyword>
<protein>
    <submittedName>
        <fullName evidence="2">Uncharacterized protein</fullName>
    </submittedName>
</protein>
<organism evidence="2 3">
    <name type="scientific">Haloferax elongans ATCC BAA-1513</name>
    <dbReference type="NCBI Taxonomy" id="1230453"/>
    <lineage>
        <taxon>Archaea</taxon>
        <taxon>Methanobacteriati</taxon>
        <taxon>Methanobacteriota</taxon>
        <taxon>Stenosarchaea group</taxon>
        <taxon>Halobacteria</taxon>
        <taxon>Halobacteriales</taxon>
        <taxon>Haloferacaceae</taxon>
        <taxon>Haloferax</taxon>
    </lineage>
</organism>
<evidence type="ECO:0000256" key="1">
    <source>
        <dbReference type="SAM" id="Phobius"/>
    </source>
</evidence>
<proteinExistence type="predicted"/>
<comment type="caution">
    <text evidence="2">The sequence shown here is derived from an EMBL/GenBank/DDBJ whole genome shotgun (WGS) entry which is preliminary data.</text>
</comment>
<dbReference type="Pfam" id="PF23958">
    <property type="entry name" value="DUF7287"/>
    <property type="match status" value="1"/>
</dbReference>
<name>M0HPX4_HALEO</name>
<keyword evidence="3" id="KW-1185">Reference proteome</keyword>
<keyword evidence="1" id="KW-1133">Transmembrane helix</keyword>
<evidence type="ECO:0000313" key="2">
    <source>
        <dbReference type="EMBL" id="ELZ85772.1"/>
    </source>
</evidence>
<dbReference type="EMBL" id="AOLK01000015">
    <property type="protein sequence ID" value="ELZ85772.1"/>
    <property type="molecule type" value="Genomic_DNA"/>
</dbReference>
<dbReference type="PATRIC" id="fig|1230453.4.peg.1586"/>
<dbReference type="Proteomes" id="UP000011612">
    <property type="component" value="Unassembled WGS sequence"/>
</dbReference>
<dbReference type="OrthoDB" id="125215at2157"/>
<dbReference type="RefSeq" id="WP_008323775.1">
    <property type="nucleotide sequence ID" value="NZ_AOLK01000015.1"/>
</dbReference>